<dbReference type="GO" id="GO:0003677">
    <property type="term" value="F:DNA binding"/>
    <property type="evidence" value="ECO:0007669"/>
    <property type="project" value="InterPro"/>
</dbReference>
<evidence type="ECO:0000256" key="1">
    <source>
        <dbReference type="ARBA" id="ARBA00004123"/>
    </source>
</evidence>
<dbReference type="InterPro" id="IPR050815">
    <property type="entry name" value="TF_fung"/>
</dbReference>
<evidence type="ECO:0000313" key="9">
    <source>
        <dbReference type="Proteomes" id="UP001316803"/>
    </source>
</evidence>
<evidence type="ECO:0000256" key="6">
    <source>
        <dbReference type="SAM" id="MobiDB-lite"/>
    </source>
</evidence>
<keyword evidence="5" id="KW-0539">Nucleus</keyword>
<evidence type="ECO:0000256" key="5">
    <source>
        <dbReference type="ARBA" id="ARBA00023242"/>
    </source>
</evidence>
<comment type="caution">
    <text evidence="8">The sequence shown here is derived from an EMBL/GenBank/DDBJ whole genome shotgun (WGS) entry which is preliminary data.</text>
</comment>
<dbReference type="SMART" id="SM00906">
    <property type="entry name" value="Fungal_trans"/>
    <property type="match status" value="1"/>
</dbReference>
<keyword evidence="2" id="KW-0479">Metal-binding</keyword>
<dbReference type="Proteomes" id="UP001316803">
    <property type="component" value="Unassembled WGS sequence"/>
</dbReference>
<gene>
    <name evidence="8" type="ORF">OHC33_007085</name>
</gene>
<dbReference type="GO" id="GO:0000981">
    <property type="term" value="F:DNA-binding transcription factor activity, RNA polymerase II-specific"/>
    <property type="evidence" value="ECO:0007669"/>
    <property type="project" value="InterPro"/>
</dbReference>
<dbReference type="PANTHER" id="PTHR47338">
    <property type="entry name" value="ZN(II)2CYS6 TRANSCRIPTION FACTOR (EUROFUNG)-RELATED"/>
    <property type="match status" value="1"/>
</dbReference>
<proteinExistence type="predicted"/>
<dbReference type="Pfam" id="PF04082">
    <property type="entry name" value="Fungal_trans"/>
    <property type="match status" value="1"/>
</dbReference>
<dbReference type="GO" id="GO:0006351">
    <property type="term" value="P:DNA-templated transcription"/>
    <property type="evidence" value="ECO:0007669"/>
    <property type="project" value="InterPro"/>
</dbReference>
<evidence type="ECO:0000256" key="4">
    <source>
        <dbReference type="ARBA" id="ARBA00023163"/>
    </source>
</evidence>
<feature type="region of interest" description="Disordered" evidence="6">
    <location>
        <begin position="556"/>
        <end position="599"/>
    </location>
</feature>
<dbReference type="PANTHER" id="PTHR47338:SF4">
    <property type="entry name" value="ZN(II)2CYS6 TRANSCRIPTION FACTOR (EUROFUNG)"/>
    <property type="match status" value="1"/>
</dbReference>
<evidence type="ECO:0000256" key="3">
    <source>
        <dbReference type="ARBA" id="ARBA00023015"/>
    </source>
</evidence>
<name>A0AAN8ETD5_9EURO</name>
<dbReference type="EMBL" id="JAKLMC020000018">
    <property type="protein sequence ID" value="KAK5951793.1"/>
    <property type="molecule type" value="Genomic_DNA"/>
</dbReference>
<feature type="compositionally biased region" description="Polar residues" evidence="6">
    <location>
        <begin position="556"/>
        <end position="593"/>
    </location>
</feature>
<keyword evidence="9" id="KW-1185">Reference proteome</keyword>
<protein>
    <recommendedName>
        <fullName evidence="7">Xylanolytic transcriptional activator regulatory domain-containing protein</fullName>
    </recommendedName>
</protein>
<feature type="compositionally biased region" description="Polar residues" evidence="6">
    <location>
        <begin position="75"/>
        <end position="85"/>
    </location>
</feature>
<dbReference type="GO" id="GO:0005634">
    <property type="term" value="C:nucleus"/>
    <property type="evidence" value="ECO:0007669"/>
    <property type="project" value="UniProtKB-SubCell"/>
</dbReference>
<feature type="domain" description="Xylanolytic transcriptional activator regulatory" evidence="7">
    <location>
        <begin position="204"/>
        <end position="276"/>
    </location>
</feature>
<feature type="region of interest" description="Disordered" evidence="6">
    <location>
        <begin position="40"/>
        <end position="90"/>
    </location>
</feature>
<keyword evidence="3" id="KW-0805">Transcription regulation</keyword>
<evidence type="ECO:0000313" key="8">
    <source>
        <dbReference type="EMBL" id="KAK5951793.1"/>
    </source>
</evidence>
<sequence>MSLLAQSIQERSVSKLADRVAQLESKLSVLTNANLDAPFTSPTEPSCSVDTSMSPVQDDGTCRPTSDAQQKRQESFTSAPASPSSKFEGPAPEHIVRSAIDSYFAFCHNRPYTFLHEDSFRQRFEGGEFPVYLILAIVATTARLSYDPWFEGRQLEAARVIANQSWTLVLSEVLPKEESATLAGVQTVGLLALLDYRAGSYKSANLKLRLAISLAQNLRFTTEPSVAVSANLQEEQRLVVWALYVMDKIAALSFDSSFALSDEECLLRLPEDEDTFRKTQYNGMPDLMTVKARPITLASSYATMVFAASVIGPLVILCHGGHACSPRFSSNGESTYALLTTRAKQLADVLDMDISSSNNHSLDSPKDASNERHHNVQYLYARVLYRLIQMFINHPFFVRKEINFVDSSQSQAFLVRSLAECQQQAEVLTRCLAGFQQTDQIPSCQLTPGYIIFNTALVHCMFVNSRSTSIANTSRELYEMSRAMLLQQALTDDNPRLQSYLIVLEIFLQTPGISDLLVDPTLTSFQHPSASSSYWRFLDFDWLCKQFCVDMSQMQTLGQSTPPSQAPSRVNSVSTFTSDSTSAGPSRDPSTPVTPDDTYNVMNQSRKSSALLSESTPIIHPELDSGYQVRGLAFGSISQALSLDEDKGACSTPSKALKTFSNANNQPVIPQRMSTFQQNEVEHETLSLEHYATQAGPAWDGAATLFTWSNYDASSFE</sequence>
<accession>A0AAN8ETD5</accession>
<dbReference type="GO" id="GO:0008270">
    <property type="term" value="F:zinc ion binding"/>
    <property type="evidence" value="ECO:0007669"/>
    <property type="project" value="InterPro"/>
</dbReference>
<organism evidence="8 9">
    <name type="scientific">Knufia fluminis</name>
    <dbReference type="NCBI Taxonomy" id="191047"/>
    <lineage>
        <taxon>Eukaryota</taxon>
        <taxon>Fungi</taxon>
        <taxon>Dikarya</taxon>
        <taxon>Ascomycota</taxon>
        <taxon>Pezizomycotina</taxon>
        <taxon>Eurotiomycetes</taxon>
        <taxon>Chaetothyriomycetidae</taxon>
        <taxon>Chaetothyriales</taxon>
        <taxon>Trichomeriaceae</taxon>
        <taxon>Knufia</taxon>
    </lineage>
</organism>
<evidence type="ECO:0000256" key="2">
    <source>
        <dbReference type="ARBA" id="ARBA00022723"/>
    </source>
</evidence>
<dbReference type="AlphaFoldDB" id="A0AAN8ETD5"/>
<dbReference type="CDD" id="cd12148">
    <property type="entry name" value="fungal_TF_MHR"/>
    <property type="match status" value="1"/>
</dbReference>
<evidence type="ECO:0000259" key="7">
    <source>
        <dbReference type="SMART" id="SM00906"/>
    </source>
</evidence>
<keyword evidence="4" id="KW-0804">Transcription</keyword>
<comment type="subcellular location">
    <subcellularLocation>
        <location evidence="1">Nucleus</location>
    </subcellularLocation>
</comment>
<feature type="compositionally biased region" description="Polar residues" evidence="6">
    <location>
        <begin position="40"/>
        <end position="55"/>
    </location>
</feature>
<reference evidence="8 9" key="1">
    <citation type="submission" date="2022-12" db="EMBL/GenBank/DDBJ databases">
        <title>Genomic features and morphological characterization of a novel Knufia sp. strain isolated from spacecraft assembly facility.</title>
        <authorList>
            <person name="Teixeira M."/>
            <person name="Chander A.M."/>
            <person name="Stajich J.E."/>
            <person name="Venkateswaran K."/>
        </authorList>
    </citation>
    <scope>NUCLEOTIDE SEQUENCE [LARGE SCALE GENOMIC DNA]</scope>
    <source>
        <strain evidence="8 9">FJI-L2-BK-P2</strain>
    </source>
</reference>
<dbReference type="InterPro" id="IPR007219">
    <property type="entry name" value="XnlR_reg_dom"/>
</dbReference>